<dbReference type="EMBL" id="LR134516">
    <property type="protein sequence ID" value="VEJ20337.1"/>
    <property type="molecule type" value="Genomic_DNA"/>
</dbReference>
<evidence type="ECO:0000313" key="2">
    <source>
        <dbReference type="Proteomes" id="UP000268229"/>
    </source>
</evidence>
<organism evidence="1 2">
    <name type="scientific">Neisseria animaloris</name>
    <dbReference type="NCBI Taxonomy" id="326522"/>
    <lineage>
        <taxon>Bacteria</taxon>
        <taxon>Pseudomonadati</taxon>
        <taxon>Pseudomonadota</taxon>
        <taxon>Betaproteobacteria</taxon>
        <taxon>Neisseriales</taxon>
        <taxon>Neisseriaceae</taxon>
        <taxon>Neisseria</taxon>
    </lineage>
</organism>
<dbReference type="Proteomes" id="UP000268229">
    <property type="component" value="Chromosome"/>
</dbReference>
<dbReference type="AlphaFoldDB" id="A0A448U938"/>
<sequence length="92" mass="10746">MPSLEYMKGSQSFVDVRFSKYMFEKGIGLICIPRGADWQKEIKQEDSIFNNFTSKWPMQVIQEVQIIAGYSKLPFNLVKEIEFNKDSLLMSQ</sequence>
<dbReference type="KEGG" id="nani:NCTC12227_00038"/>
<protein>
    <submittedName>
        <fullName evidence="1">Uncharacterized protein</fullName>
    </submittedName>
</protein>
<accession>A0A448U938</accession>
<proteinExistence type="predicted"/>
<keyword evidence="2" id="KW-1185">Reference proteome</keyword>
<gene>
    <name evidence="1" type="ORF">NCTC12227_00038</name>
</gene>
<reference evidence="1 2" key="1">
    <citation type="submission" date="2018-12" db="EMBL/GenBank/DDBJ databases">
        <authorList>
            <consortium name="Pathogen Informatics"/>
        </authorList>
    </citation>
    <scope>NUCLEOTIDE SEQUENCE [LARGE SCALE GENOMIC DNA]</scope>
    <source>
        <strain evidence="1 2">NCTC12227</strain>
    </source>
</reference>
<evidence type="ECO:0000313" key="1">
    <source>
        <dbReference type="EMBL" id="VEJ20337.1"/>
    </source>
</evidence>
<name>A0A448U938_9NEIS</name>